<evidence type="ECO:0000313" key="5">
    <source>
        <dbReference type="EMBL" id="VEN35192.1"/>
    </source>
</evidence>
<dbReference type="GO" id="GO:0009408">
    <property type="term" value="P:response to heat"/>
    <property type="evidence" value="ECO:0007669"/>
    <property type="project" value="TreeGrafter"/>
</dbReference>
<dbReference type="CDD" id="cd06526">
    <property type="entry name" value="metazoan_ACD"/>
    <property type="match status" value="1"/>
</dbReference>
<dbReference type="PANTHER" id="PTHR45640:SF13">
    <property type="entry name" value="HEAT SHOCK PROTEIN 22-RELATED"/>
    <property type="match status" value="1"/>
</dbReference>
<dbReference type="PROSITE" id="PS01031">
    <property type="entry name" value="SHSP"/>
    <property type="match status" value="1"/>
</dbReference>
<dbReference type="PRINTS" id="PR00299">
    <property type="entry name" value="ACRYSTALLIN"/>
</dbReference>
<keyword evidence="1" id="KW-0346">Stress response</keyword>
<dbReference type="Gene3D" id="2.60.40.790">
    <property type="match status" value="1"/>
</dbReference>
<dbReference type="GO" id="GO:0005634">
    <property type="term" value="C:nucleus"/>
    <property type="evidence" value="ECO:0007669"/>
    <property type="project" value="TreeGrafter"/>
</dbReference>
<dbReference type="InterPro" id="IPR001436">
    <property type="entry name" value="Alpha-crystallin/sHSP_animal"/>
</dbReference>
<gene>
    <name evidence="5" type="ORF">CALMAC_LOCUS1163</name>
</gene>
<dbReference type="OrthoDB" id="1431247at2759"/>
<dbReference type="PANTHER" id="PTHR45640">
    <property type="entry name" value="HEAT SHOCK PROTEIN HSP-12.2-RELATED"/>
    <property type="match status" value="1"/>
</dbReference>
<dbReference type="EMBL" id="CAACVG010001326">
    <property type="protein sequence ID" value="VEN35192.1"/>
    <property type="molecule type" value="Genomic_DNA"/>
</dbReference>
<feature type="domain" description="SHSP" evidence="4">
    <location>
        <begin position="120"/>
        <end position="229"/>
    </location>
</feature>
<protein>
    <recommendedName>
        <fullName evidence="4">SHSP domain-containing protein</fullName>
    </recommendedName>
</protein>
<evidence type="ECO:0000256" key="1">
    <source>
        <dbReference type="ARBA" id="ARBA00023016"/>
    </source>
</evidence>
<dbReference type="GO" id="GO:0042026">
    <property type="term" value="P:protein refolding"/>
    <property type="evidence" value="ECO:0007669"/>
    <property type="project" value="TreeGrafter"/>
</dbReference>
<name>A0A653BHZ7_CALMS</name>
<dbReference type="InterPro" id="IPR002068">
    <property type="entry name" value="A-crystallin/Hsp20_dom"/>
</dbReference>
<dbReference type="Pfam" id="PF00011">
    <property type="entry name" value="HSP20"/>
    <property type="match status" value="1"/>
</dbReference>
<dbReference type="AlphaFoldDB" id="A0A653BHZ7"/>
<evidence type="ECO:0000256" key="2">
    <source>
        <dbReference type="PROSITE-ProRule" id="PRU00285"/>
    </source>
</evidence>
<evidence type="ECO:0000313" key="6">
    <source>
        <dbReference type="Proteomes" id="UP000410492"/>
    </source>
</evidence>
<keyword evidence="6" id="KW-1185">Reference proteome</keyword>
<evidence type="ECO:0000256" key="3">
    <source>
        <dbReference type="RuleBase" id="RU003616"/>
    </source>
</evidence>
<sequence>MTALAFSPRTVGNTDSRIDTGVASMAARPNAGIKADRRRPAGLFPPRSSWLASNANRKQSNPFEMSLLPLLFDDSHLFHPSRLLDQRFGLALDPEDLLQPLTYPRSIVRCPAGYLRPWRSQSSHDDSGSVVTYGKDKFQANLDVQQFKPEEITVKVTGDNVLTIEGKHEEKPDEHGHIYRHFIRRYTVPKNFDISKVESKLSSDGVLSITAPRIDDDKTEHKTIPITQTGEPVKAVKGKESK</sequence>
<dbReference type="GO" id="GO:0005737">
    <property type="term" value="C:cytoplasm"/>
    <property type="evidence" value="ECO:0007669"/>
    <property type="project" value="TreeGrafter"/>
</dbReference>
<accession>A0A653BHZ7</accession>
<evidence type="ECO:0000259" key="4">
    <source>
        <dbReference type="PROSITE" id="PS01031"/>
    </source>
</evidence>
<reference evidence="5 6" key="1">
    <citation type="submission" date="2019-01" db="EMBL/GenBank/DDBJ databases">
        <authorList>
            <person name="Sayadi A."/>
        </authorList>
    </citation>
    <scope>NUCLEOTIDE SEQUENCE [LARGE SCALE GENOMIC DNA]</scope>
</reference>
<dbReference type="SUPFAM" id="SSF49764">
    <property type="entry name" value="HSP20-like chaperones"/>
    <property type="match status" value="1"/>
</dbReference>
<comment type="similarity">
    <text evidence="2 3">Belongs to the small heat shock protein (HSP20) family.</text>
</comment>
<proteinExistence type="inferred from homology"/>
<organism evidence="5 6">
    <name type="scientific">Callosobruchus maculatus</name>
    <name type="common">Southern cowpea weevil</name>
    <name type="synonym">Pulse bruchid</name>
    <dbReference type="NCBI Taxonomy" id="64391"/>
    <lineage>
        <taxon>Eukaryota</taxon>
        <taxon>Metazoa</taxon>
        <taxon>Ecdysozoa</taxon>
        <taxon>Arthropoda</taxon>
        <taxon>Hexapoda</taxon>
        <taxon>Insecta</taxon>
        <taxon>Pterygota</taxon>
        <taxon>Neoptera</taxon>
        <taxon>Endopterygota</taxon>
        <taxon>Coleoptera</taxon>
        <taxon>Polyphaga</taxon>
        <taxon>Cucujiformia</taxon>
        <taxon>Chrysomeloidea</taxon>
        <taxon>Chrysomelidae</taxon>
        <taxon>Bruchinae</taxon>
        <taxon>Bruchini</taxon>
        <taxon>Callosobruchus</taxon>
    </lineage>
</organism>
<dbReference type="GO" id="GO:0051082">
    <property type="term" value="F:unfolded protein binding"/>
    <property type="evidence" value="ECO:0007669"/>
    <property type="project" value="TreeGrafter"/>
</dbReference>
<dbReference type="Proteomes" id="UP000410492">
    <property type="component" value="Unassembled WGS sequence"/>
</dbReference>
<dbReference type="InterPro" id="IPR008978">
    <property type="entry name" value="HSP20-like_chaperone"/>
</dbReference>